<dbReference type="Pfam" id="PF16421">
    <property type="entry name" value="E2F_CC-MB"/>
    <property type="match status" value="1"/>
</dbReference>
<dbReference type="InterPro" id="IPR003316">
    <property type="entry name" value="E2F_WHTH_DNA-bd_dom"/>
</dbReference>
<comment type="similarity">
    <text evidence="1 5">Belongs to the E2F/DP family.</text>
</comment>
<dbReference type="Pfam" id="PF02319">
    <property type="entry name" value="WHD_E2F_TDP"/>
    <property type="match status" value="1"/>
</dbReference>
<dbReference type="GO" id="GO:0003677">
    <property type="term" value="F:DNA binding"/>
    <property type="evidence" value="ECO:0007669"/>
    <property type="project" value="UniProtKB-KW"/>
</dbReference>
<comment type="caution">
    <text evidence="8">The sequence shown here is derived from an EMBL/GenBank/DDBJ whole genome shotgun (WGS) entry which is preliminary data.</text>
</comment>
<dbReference type="SUPFAM" id="SSF101576">
    <property type="entry name" value="Supernatant protein factor (SPF), C-terminal domain"/>
    <property type="match status" value="1"/>
</dbReference>
<reference evidence="8 9" key="1">
    <citation type="submission" date="2024-03" db="EMBL/GenBank/DDBJ databases">
        <title>Adaptation during the transition from Ophiocordyceps entomopathogen to insect associate is accompanied by gene loss and intensified selection.</title>
        <authorList>
            <person name="Ward C.M."/>
            <person name="Onetto C.A."/>
            <person name="Borneman A.R."/>
        </authorList>
    </citation>
    <scope>NUCLEOTIDE SEQUENCE [LARGE SCALE GENOMIC DNA]</scope>
    <source>
        <strain evidence="8">AWRI1</strain>
        <tissue evidence="8">Single Adult Female</tissue>
    </source>
</reference>
<dbReference type="GO" id="GO:0005737">
    <property type="term" value="C:cytoplasm"/>
    <property type="evidence" value="ECO:0007669"/>
    <property type="project" value="TreeGrafter"/>
</dbReference>
<dbReference type="InterPro" id="IPR006797">
    <property type="entry name" value="PRELI/MSF1_dom"/>
</dbReference>
<dbReference type="SUPFAM" id="SSF46785">
    <property type="entry name" value="Winged helix' DNA-binding domain"/>
    <property type="match status" value="1"/>
</dbReference>
<evidence type="ECO:0000256" key="2">
    <source>
        <dbReference type="ARBA" id="ARBA00023015"/>
    </source>
</evidence>
<dbReference type="AlphaFoldDB" id="A0AAN9TKU5"/>
<evidence type="ECO:0000313" key="8">
    <source>
        <dbReference type="EMBL" id="KAK7590858.1"/>
    </source>
</evidence>
<dbReference type="Pfam" id="PF04707">
    <property type="entry name" value="PRELI"/>
    <property type="match status" value="1"/>
</dbReference>
<dbReference type="GO" id="GO:0005634">
    <property type="term" value="C:nucleus"/>
    <property type="evidence" value="ECO:0007669"/>
    <property type="project" value="UniProtKB-SubCell"/>
</dbReference>
<feature type="domain" description="GOLD" evidence="6">
    <location>
        <begin position="594"/>
        <end position="738"/>
    </location>
</feature>
<keyword evidence="4 5" id="KW-0804">Transcription</keyword>
<dbReference type="PANTHER" id="PTHR23324">
    <property type="entry name" value="SEC14 RELATED PROTEIN"/>
    <property type="match status" value="1"/>
</dbReference>
<dbReference type="SUPFAM" id="SSF52087">
    <property type="entry name" value="CRAL/TRIO domain"/>
    <property type="match status" value="1"/>
</dbReference>
<dbReference type="SMART" id="SM01372">
    <property type="entry name" value="E2F_TDP"/>
    <property type="match status" value="1"/>
</dbReference>
<dbReference type="InterPro" id="IPR036390">
    <property type="entry name" value="WH_DNA-bd_sf"/>
</dbReference>
<evidence type="ECO:0000256" key="1">
    <source>
        <dbReference type="ARBA" id="ARBA00010940"/>
    </source>
</evidence>
<organism evidence="8 9">
    <name type="scientific">Parthenolecanium corni</name>
    <dbReference type="NCBI Taxonomy" id="536013"/>
    <lineage>
        <taxon>Eukaryota</taxon>
        <taxon>Metazoa</taxon>
        <taxon>Ecdysozoa</taxon>
        <taxon>Arthropoda</taxon>
        <taxon>Hexapoda</taxon>
        <taxon>Insecta</taxon>
        <taxon>Pterygota</taxon>
        <taxon>Neoptera</taxon>
        <taxon>Paraneoptera</taxon>
        <taxon>Hemiptera</taxon>
        <taxon>Sternorrhyncha</taxon>
        <taxon>Coccoidea</taxon>
        <taxon>Coccidae</taxon>
        <taxon>Parthenolecanium</taxon>
    </lineage>
</organism>
<dbReference type="GO" id="GO:0046983">
    <property type="term" value="F:protein dimerization activity"/>
    <property type="evidence" value="ECO:0007669"/>
    <property type="project" value="InterPro"/>
</dbReference>
<evidence type="ECO:0000256" key="4">
    <source>
        <dbReference type="ARBA" id="ARBA00023163"/>
    </source>
</evidence>
<dbReference type="PANTHER" id="PTHR23324:SF66">
    <property type="entry name" value="PROTEIN REAL-TIME"/>
    <property type="match status" value="1"/>
</dbReference>
<comment type="subcellular location">
    <subcellularLocation>
        <location evidence="5">Nucleus</location>
    </subcellularLocation>
</comment>
<gene>
    <name evidence="8" type="ORF">V9T40_002471</name>
</gene>
<dbReference type="SUPFAM" id="SSF144074">
    <property type="entry name" value="E2F-DP heterodimerization region"/>
    <property type="match status" value="1"/>
</dbReference>
<name>A0AAN9TKU5_9HEMI</name>
<keyword evidence="3 5" id="KW-0238">DNA-binding</keyword>
<dbReference type="Gene3D" id="6.10.250.540">
    <property type="match status" value="1"/>
</dbReference>
<dbReference type="SUPFAM" id="SSF46938">
    <property type="entry name" value="CRAL/TRIO N-terminal domain"/>
    <property type="match status" value="1"/>
</dbReference>
<dbReference type="SMART" id="SM01100">
    <property type="entry name" value="CRAL_TRIO_N"/>
    <property type="match status" value="1"/>
</dbReference>
<dbReference type="Pfam" id="PF03765">
    <property type="entry name" value="CRAL_TRIO_N"/>
    <property type="match status" value="1"/>
</dbReference>
<proteinExistence type="inferred from homology"/>
<dbReference type="Gene3D" id="1.10.10.10">
    <property type="entry name" value="Winged helix-like DNA-binding domain superfamily/Winged helix DNA-binding domain"/>
    <property type="match status" value="1"/>
</dbReference>
<dbReference type="InterPro" id="IPR011074">
    <property type="entry name" value="CRAL/TRIO_N_dom"/>
</dbReference>
<evidence type="ECO:0000259" key="7">
    <source>
        <dbReference type="PROSITE" id="PS50904"/>
    </source>
</evidence>
<dbReference type="InterPro" id="IPR036598">
    <property type="entry name" value="GOLD_dom_sf"/>
</dbReference>
<dbReference type="InterPro" id="IPR036388">
    <property type="entry name" value="WH-like_DNA-bd_sf"/>
</dbReference>
<keyword evidence="2 5" id="KW-0805">Transcription regulation</keyword>
<feature type="domain" description="PRELI/MSF1" evidence="7">
    <location>
        <begin position="185"/>
        <end position="357"/>
    </location>
</feature>
<protein>
    <submittedName>
        <fullName evidence="8">Uncharacterized protein</fullName>
    </submittedName>
</protein>
<evidence type="ECO:0000256" key="3">
    <source>
        <dbReference type="ARBA" id="ARBA00023125"/>
    </source>
</evidence>
<evidence type="ECO:0000313" key="9">
    <source>
        <dbReference type="Proteomes" id="UP001367676"/>
    </source>
</evidence>
<dbReference type="PROSITE" id="PS50904">
    <property type="entry name" value="PRELI_MSF1"/>
    <property type="match status" value="1"/>
</dbReference>
<evidence type="ECO:0000259" key="6">
    <source>
        <dbReference type="PROSITE" id="PS50866"/>
    </source>
</evidence>
<dbReference type="EMBL" id="JBBCAQ010000022">
    <property type="protein sequence ID" value="KAK7590858.1"/>
    <property type="molecule type" value="Genomic_DNA"/>
</dbReference>
<dbReference type="InterPro" id="IPR036273">
    <property type="entry name" value="CRAL/TRIO_N_dom_sf"/>
</dbReference>
<dbReference type="InterPro" id="IPR051064">
    <property type="entry name" value="SEC14/CRAL-TRIO_domain"/>
</dbReference>
<keyword evidence="5" id="KW-0539">Nucleus</keyword>
<evidence type="ECO:0000256" key="5">
    <source>
        <dbReference type="RuleBase" id="RU003796"/>
    </source>
</evidence>
<dbReference type="InterPro" id="IPR037241">
    <property type="entry name" value="E2F-DP_heterodim"/>
</dbReference>
<dbReference type="GO" id="GO:0006355">
    <property type="term" value="P:regulation of DNA-templated transcription"/>
    <property type="evidence" value="ECO:0007669"/>
    <property type="project" value="InterPro"/>
</dbReference>
<dbReference type="InterPro" id="IPR009038">
    <property type="entry name" value="GOLD_dom"/>
</dbReference>
<sequence length="745" mass="85085">MEWWDHGEMSGRSVDKCERFMTSDCFEFPADKDDMLTLSNDFFCRYNRQDKSLGLLTKRFVSLLMNSPDGTIHLNQAVDLLKVDQKRRIYDITNVLEGIGLLEKKTKNTVQWRGSNFGTRNCQKTFADVSKLRREVKDLAVKEKLLDDDLQKAQKSLKNVTEEESNIRFAYITAKDVKSFVGKNNFIVRPQNGANFEYGTSEKAYERRFPTCPLIPVFIGSEILSETQNPDGSRKITERRCKIHVDAPYLLKKLVGVDYVLFHQKNDLNLSARTLDIEVKNESFSSRITLTEKCRYYVHSENSDWTCYEQAASLEIHSFFGFESTIEKLAMKQYSQNVASGKEVIEHFIQALKNEGITYIPPWKPLEVDESDKSEDKIQNGETDALVNENSVSDVNAKLNDVSVSNCKVKRRSSCGSPLSPCENQFTLEDDYIKRYLGDLTPLQESKLVQLKKSFVHSHKGKLPNDSTLLRFLRARDFNLEKARDLLAQSLIWRKKHNVDQILSDYQMPKVIAEYFPGGWHHYDKDEKTRSKFLLYAGNDYQEEGGLVDYIDTSLVPDFLGGPCVTKIGEGGLVPKSLYLPDSELEHEGFTFGENSVYSSFTLHRGQVFEIAVTIKENASVITWDFDVLRQDVVFTIYKINEPLDVKDGPLSSPGSESKSVIDKNWKEGTEYEKAEPCVVCHDGESIQGSHVAEAPAIFILQWRYNLCNQQSHEGPGSGDVTRILSSHKAQIMYFYELLPSANYK</sequence>
<dbReference type="InterPro" id="IPR032198">
    <property type="entry name" value="E2F_CC-MB"/>
</dbReference>
<dbReference type="FunFam" id="1.10.10.10:FF:000008">
    <property type="entry name" value="E2F transcription factor 1"/>
    <property type="match status" value="1"/>
</dbReference>
<dbReference type="Proteomes" id="UP001367676">
    <property type="component" value="Unassembled WGS sequence"/>
</dbReference>
<dbReference type="GO" id="GO:0005667">
    <property type="term" value="C:transcription regulator complex"/>
    <property type="evidence" value="ECO:0007669"/>
    <property type="project" value="InterPro"/>
</dbReference>
<dbReference type="Gene3D" id="2.60.120.680">
    <property type="entry name" value="GOLD domain"/>
    <property type="match status" value="1"/>
</dbReference>
<dbReference type="Gene3D" id="3.40.525.10">
    <property type="entry name" value="CRAL-TRIO lipid binding domain"/>
    <property type="match status" value="2"/>
</dbReference>
<keyword evidence="9" id="KW-1185">Reference proteome</keyword>
<dbReference type="PROSITE" id="PS50866">
    <property type="entry name" value="GOLD"/>
    <property type="match status" value="1"/>
</dbReference>
<accession>A0AAN9TKU5</accession>
<dbReference type="InterPro" id="IPR036865">
    <property type="entry name" value="CRAL-TRIO_dom_sf"/>
</dbReference>